<dbReference type="SUPFAM" id="SSF48726">
    <property type="entry name" value="Immunoglobulin"/>
    <property type="match status" value="1"/>
</dbReference>
<dbReference type="InterPro" id="IPR050380">
    <property type="entry name" value="Immune_Resp_Modulators"/>
</dbReference>
<evidence type="ECO:0000313" key="3">
    <source>
        <dbReference type="Ensembl" id="ENSOSUP00000015397.1"/>
    </source>
</evidence>
<dbReference type="CDD" id="cd05768">
    <property type="entry name" value="IgC1_CH3_IgAGD_CH4_IgAEM"/>
    <property type="match status" value="1"/>
</dbReference>
<dbReference type="SMART" id="SM00407">
    <property type="entry name" value="IGc1"/>
    <property type="match status" value="1"/>
</dbReference>
<dbReference type="Gene3D" id="2.60.40.10">
    <property type="entry name" value="Immunoglobulins"/>
    <property type="match status" value="1"/>
</dbReference>
<accession>A0A8C8BBU7</accession>
<protein>
    <recommendedName>
        <fullName evidence="2">Ig-like domain-containing protein</fullName>
    </recommendedName>
</protein>
<dbReference type="Proteomes" id="UP000694552">
    <property type="component" value="Unplaced"/>
</dbReference>
<feature type="domain" description="Ig-like" evidence="2">
    <location>
        <begin position="1"/>
        <end position="87"/>
    </location>
</feature>
<evidence type="ECO:0000259" key="2">
    <source>
        <dbReference type="PROSITE" id="PS50835"/>
    </source>
</evidence>
<organism evidence="3 4">
    <name type="scientific">Otus sunia</name>
    <name type="common">Oriental scops-owl</name>
    <dbReference type="NCBI Taxonomy" id="257818"/>
    <lineage>
        <taxon>Eukaryota</taxon>
        <taxon>Metazoa</taxon>
        <taxon>Chordata</taxon>
        <taxon>Craniata</taxon>
        <taxon>Vertebrata</taxon>
        <taxon>Euteleostomi</taxon>
        <taxon>Archelosauria</taxon>
        <taxon>Archosauria</taxon>
        <taxon>Dinosauria</taxon>
        <taxon>Saurischia</taxon>
        <taxon>Theropoda</taxon>
        <taxon>Coelurosauria</taxon>
        <taxon>Aves</taxon>
        <taxon>Neognathae</taxon>
        <taxon>Neoaves</taxon>
        <taxon>Telluraves</taxon>
        <taxon>Strigiformes</taxon>
        <taxon>Strigidae</taxon>
        <taxon>Otus</taxon>
    </lineage>
</organism>
<dbReference type="PROSITE" id="PS00290">
    <property type="entry name" value="IG_MHC"/>
    <property type="match status" value="1"/>
</dbReference>
<dbReference type="InterPro" id="IPR003006">
    <property type="entry name" value="Ig/MHC_CS"/>
</dbReference>
<name>A0A8C8BBU7_9STRI</name>
<reference evidence="3" key="1">
    <citation type="submission" date="2025-08" db="UniProtKB">
        <authorList>
            <consortium name="Ensembl"/>
        </authorList>
    </citation>
    <scope>IDENTIFICATION</scope>
</reference>
<dbReference type="InterPro" id="IPR013783">
    <property type="entry name" value="Ig-like_fold"/>
</dbReference>
<dbReference type="PROSITE" id="PS50835">
    <property type="entry name" value="IG_LIKE"/>
    <property type="match status" value="1"/>
</dbReference>
<dbReference type="PANTHER" id="PTHR23411">
    <property type="entry name" value="TAPASIN"/>
    <property type="match status" value="1"/>
</dbReference>
<reference evidence="3" key="2">
    <citation type="submission" date="2025-09" db="UniProtKB">
        <authorList>
            <consortium name="Ensembl"/>
        </authorList>
    </citation>
    <scope>IDENTIFICATION</scope>
</reference>
<dbReference type="InterPro" id="IPR036179">
    <property type="entry name" value="Ig-like_dom_sf"/>
</dbReference>
<dbReference type="FunFam" id="2.60.40.10:FF:000463">
    <property type="entry name" value="Immunoglobulin heavy constant gamma 1"/>
    <property type="match status" value="1"/>
</dbReference>
<keyword evidence="4" id="KW-1185">Reference proteome</keyword>
<dbReference type="Ensembl" id="ENSOSUT00000015919.1">
    <property type="protein sequence ID" value="ENSOSUP00000015397.1"/>
    <property type="gene ID" value="ENSOSUG00000010999.1"/>
</dbReference>
<dbReference type="AlphaFoldDB" id="A0A8C8BBU7"/>
<sequence length="103" mass="11469">RESVTVTCLVKAFNPPDLFLRWLRNGEPLPEADYVTLAPVLEPQTSTSYFTYSSLTISAADWATGDDFTCLVGHEQLPLQVAQKTVDKRPARCKKKGTGRPEK</sequence>
<evidence type="ECO:0000313" key="4">
    <source>
        <dbReference type="Proteomes" id="UP000694552"/>
    </source>
</evidence>
<keyword evidence="1" id="KW-0393">Immunoglobulin domain</keyword>
<dbReference type="Pfam" id="PF07654">
    <property type="entry name" value="C1-set"/>
    <property type="match status" value="1"/>
</dbReference>
<dbReference type="InterPro" id="IPR007110">
    <property type="entry name" value="Ig-like_dom"/>
</dbReference>
<dbReference type="InterPro" id="IPR003597">
    <property type="entry name" value="Ig_C1-set"/>
</dbReference>
<proteinExistence type="predicted"/>
<evidence type="ECO:0000256" key="1">
    <source>
        <dbReference type="ARBA" id="ARBA00023319"/>
    </source>
</evidence>